<name>A0A6N7PGF5_9BACT</name>
<accession>A0A6N7PGF5</accession>
<evidence type="ECO:0000313" key="4">
    <source>
        <dbReference type="EMBL" id="MRG91079.1"/>
    </source>
</evidence>
<dbReference type="PANTHER" id="PTHR34654">
    <property type="entry name" value="UPF0109 PROTEIN SCO5592"/>
    <property type="match status" value="1"/>
</dbReference>
<keyword evidence="1 3" id="KW-0963">Cytoplasm</keyword>
<keyword evidence="5" id="KW-1185">Reference proteome</keyword>
<dbReference type="AlphaFoldDB" id="A0A6N7PGF5"/>
<dbReference type="GO" id="GO:0003723">
    <property type="term" value="F:RNA binding"/>
    <property type="evidence" value="ECO:0007669"/>
    <property type="project" value="UniProtKB-UniRule"/>
</dbReference>
<comment type="similarity">
    <text evidence="3">Belongs to the KhpA RNA-binding protein family.</text>
</comment>
<evidence type="ECO:0000256" key="2">
    <source>
        <dbReference type="ARBA" id="ARBA00022884"/>
    </source>
</evidence>
<keyword evidence="3" id="KW-0143">Chaperone</keyword>
<dbReference type="Pfam" id="PF13083">
    <property type="entry name" value="KH_KhpA-B"/>
    <property type="match status" value="1"/>
</dbReference>
<dbReference type="Proteomes" id="UP000440224">
    <property type="component" value="Unassembled WGS sequence"/>
</dbReference>
<dbReference type="PANTHER" id="PTHR34654:SF1">
    <property type="entry name" value="RNA-BINDING PROTEIN KHPA"/>
    <property type="match status" value="1"/>
</dbReference>
<evidence type="ECO:0000313" key="5">
    <source>
        <dbReference type="Proteomes" id="UP000440224"/>
    </source>
</evidence>
<organism evidence="4 5">
    <name type="scientific">Polyangium spumosum</name>
    <dbReference type="NCBI Taxonomy" id="889282"/>
    <lineage>
        <taxon>Bacteria</taxon>
        <taxon>Pseudomonadati</taxon>
        <taxon>Myxococcota</taxon>
        <taxon>Polyangia</taxon>
        <taxon>Polyangiales</taxon>
        <taxon>Polyangiaceae</taxon>
        <taxon>Polyangium</taxon>
    </lineage>
</organism>
<dbReference type="GO" id="GO:0071555">
    <property type="term" value="P:cell wall organization"/>
    <property type="evidence" value="ECO:0007669"/>
    <property type="project" value="UniProtKB-KW"/>
</dbReference>
<keyword evidence="3" id="KW-0961">Cell wall biogenesis/degradation</keyword>
<dbReference type="InterPro" id="IPR020627">
    <property type="entry name" value="KhpA"/>
</dbReference>
<evidence type="ECO:0000256" key="3">
    <source>
        <dbReference type="HAMAP-Rule" id="MF_00088"/>
    </source>
</evidence>
<dbReference type="InterPro" id="IPR015946">
    <property type="entry name" value="KH_dom-like_a/b"/>
</dbReference>
<dbReference type="Gene3D" id="3.30.300.20">
    <property type="match status" value="1"/>
</dbReference>
<comment type="caution">
    <text evidence="4">The sequence shown here is derived from an EMBL/GenBank/DDBJ whole genome shotgun (WGS) entry which is preliminary data.</text>
</comment>
<protein>
    <recommendedName>
        <fullName evidence="3">RNA-binding protein KhpA</fullName>
    </recommendedName>
    <alternativeName>
        <fullName evidence="3">KH-domain protein A</fullName>
    </alternativeName>
</protein>
<dbReference type="PROSITE" id="PS50084">
    <property type="entry name" value="KH_TYPE_1"/>
    <property type="match status" value="1"/>
</dbReference>
<comment type="subcellular location">
    <subcellularLocation>
        <location evidence="3">Cytoplasm</location>
    </subcellularLocation>
</comment>
<reference evidence="4 5" key="1">
    <citation type="submission" date="2019-10" db="EMBL/GenBank/DDBJ databases">
        <title>A soil myxobacterium in the family Polyangiaceae.</title>
        <authorList>
            <person name="Li Y."/>
            <person name="Wang J."/>
        </authorList>
    </citation>
    <scope>NUCLEOTIDE SEQUENCE [LARGE SCALE GENOMIC DNA]</scope>
    <source>
        <strain evidence="4 5">DSM 14734</strain>
    </source>
</reference>
<dbReference type="EMBL" id="WJIE01000001">
    <property type="protein sequence ID" value="MRG91079.1"/>
    <property type="molecule type" value="Genomic_DNA"/>
</dbReference>
<sequence>MAPSPASSTMLLDLVALIARSLVDQPEKVTVREVTGDRFPRIELSVAREDIGKVIGKDGRTAQSIRALLNAAASKAGLRAHLDILD</sequence>
<comment type="function">
    <text evidence="3">A probable RNA chaperone. Forms a complex with KhpB which binds to cellular RNA and controls its expression. Plays a role in peptidoglycan (PG) homeostasis and cell length regulation.</text>
</comment>
<gene>
    <name evidence="3" type="primary">khpA</name>
    <name evidence="4" type="ORF">GF068_03960</name>
</gene>
<dbReference type="SUPFAM" id="SSF54814">
    <property type="entry name" value="Prokaryotic type KH domain (KH-domain type II)"/>
    <property type="match status" value="1"/>
</dbReference>
<comment type="subunit">
    <text evidence="3">Forms a complex with KhpB.</text>
</comment>
<dbReference type="GO" id="GO:0008360">
    <property type="term" value="P:regulation of cell shape"/>
    <property type="evidence" value="ECO:0007669"/>
    <property type="project" value="UniProtKB-KW"/>
</dbReference>
<dbReference type="GO" id="GO:0009252">
    <property type="term" value="P:peptidoglycan biosynthetic process"/>
    <property type="evidence" value="ECO:0007669"/>
    <property type="project" value="UniProtKB-UniRule"/>
</dbReference>
<keyword evidence="2 3" id="KW-0694">RNA-binding</keyword>
<dbReference type="HAMAP" id="MF_00088">
    <property type="entry name" value="KhpA"/>
    <property type="match status" value="1"/>
</dbReference>
<dbReference type="CDD" id="cd22533">
    <property type="entry name" value="KH-II_YlqC-like"/>
    <property type="match status" value="1"/>
</dbReference>
<evidence type="ECO:0000256" key="1">
    <source>
        <dbReference type="ARBA" id="ARBA00022490"/>
    </source>
</evidence>
<dbReference type="GO" id="GO:0005737">
    <property type="term" value="C:cytoplasm"/>
    <property type="evidence" value="ECO:0007669"/>
    <property type="project" value="UniProtKB-SubCell"/>
</dbReference>
<dbReference type="InterPro" id="IPR009019">
    <property type="entry name" value="KH_sf_prok-type"/>
</dbReference>
<dbReference type="OrthoDB" id="9812389at2"/>
<keyword evidence="3" id="KW-0133">Cell shape</keyword>
<proteinExistence type="inferred from homology"/>